<dbReference type="RefSeq" id="WP_269413864.1">
    <property type="nucleotide sequence ID" value="NZ_JAPWGL010000001.1"/>
</dbReference>
<protein>
    <recommendedName>
        <fullName evidence="3">Universal stress protein family protein</fullName>
    </recommendedName>
</protein>
<gene>
    <name evidence="1" type="ORF">O0931_01945</name>
</gene>
<accession>A0ABT4KSY7</accession>
<evidence type="ECO:0008006" key="3">
    <source>
        <dbReference type="Google" id="ProtNLM"/>
    </source>
</evidence>
<evidence type="ECO:0000313" key="2">
    <source>
        <dbReference type="Proteomes" id="UP001144341"/>
    </source>
</evidence>
<reference evidence="1" key="1">
    <citation type="submission" date="2022-12" db="EMBL/GenBank/DDBJ databases">
        <title>Genome sequence of SJ11.</title>
        <authorList>
            <person name="Woo H."/>
        </authorList>
    </citation>
    <scope>NUCLEOTIDE SEQUENCE</scope>
    <source>
        <strain evidence="1">SJ11</strain>
    </source>
</reference>
<dbReference type="Proteomes" id="UP001144341">
    <property type="component" value="Unassembled WGS sequence"/>
</dbReference>
<dbReference type="EMBL" id="JAPWGL010000001">
    <property type="protein sequence ID" value="MCZ4222049.1"/>
    <property type="molecule type" value="Genomic_DNA"/>
</dbReference>
<sequence length="164" mass="19150">MKTVLIPTDFNLESLNILETLVQQKTEKLNIIFVHAFKLSDSITDMLMLSRRSRDYENVSDEFYQLINQFKNKYPNRINCIGIEYFYGSTVAAFKNFIEAFDVDCIAYLKNYAFKPINKYSIDPKFLTERSGCEVLYLNTLTVHNSENLIETKMQDVQLLEVNA</sequence>
<organism evidence="1 2">
    <name type="scientific">Pedobacter rhodius</name>
    <dbReference type="NCBI Taxonomy" id="3004098"/>
    <lineage>
        <taxon>Bacteria</taxon>
        <taxon>Pseudomonadati</taxon>
        <taxon>Bacteroidota</taxon>
        <taxon>Sphingobacteriia</taxon>
        <taxon>Sphingobacteriales</taxon>
        <taxon>Sphingobacteriaceae</taxon>
        <taxon>Pedobacter</taxon>
    </lineage>
</organism>
<evidence type="ECO:0000313" key="1">
    <source>
        <dbReference type="EMBL" id="MCZ4222049.1"/>
    </source>
</evidence>
<proteinExistence type="predicted"/>
<dbReference type="SUPFAM" id="SSF52402">
    <property type="entry name" value="Adenine nucleotide alpha hydrolases-like"/>
    <property type="match status" value="1"/>
</dbReference>
<name>A0ABT4KSY7_9SPHI</name>
<comment type="caution">
    <text evidence="1">The sequence shown here is derived from an EMBL/GenBank/DDBJ whole genome shotgun (WGS) entry which is preliminary data.</text>
</comment>
<keyword evidence="2" id="KW-1185">Reference proteome</keyword>